<dbReference type="Pfam" id="PF07702">
    <property type="entry name" value="UTRA"/>
    <property type="match status" value="1"/>
</dbReference>
<name>A0A8J8MLW0_9FIRM</name>
<dbReference type="InterPro" id="IPR036388">
    <property type="entry name" value="WH-like_DNA-bd_sf"/>
</dbReference>
<dbReference type="InterPro" id="IPR011663">
    <property type="entry name" value="UTRA"/>
</dbReference>
<dbReference type="PROSITE" id="PS50949">
    <property type="entry name" value="HTH_GNTR"/>
    <property type="match status" value="1"/>
</dbReference>
<organism evidence="5 6">
    <name type="scientific">Vallitalea pronyensis</name>
    <dbReference type="NCBI Taxonomy" id="1348613"/>
    <lineage>
        <taxon>Bacteria</taxon>
        <taxon>Bacillati</taxon>
        <taxon>Bacillota</taxon>
        <taxon>Clostridia</taxon>
        <taxon>Lachnospirales</taxon>
        <taxon>Vallitaleaceae</taxon>
        <taxon>Vallitalea</taxon>
    </lineage>
</organism>
<evidence type="ECO:0000313" key="5">
    <source>
        <dbReference type="EMBL" id="QUI24075.1"/>
    </source>
</evidence>
<keyword evidence="2" id="KW-0238">DNA-binding</keyword>
<dbReference type="Gene3D" id="1.10.10.10">
    <property type="entry name" value="Winged helix-like DNA-binding domain superfamily/Winged helix DNA-binding domain"/>
    <property type="match status" value="1"/>
</dbReference>
<keyword evidence="1" id="KW-0805">Transcription regulation</keyword>
<dbReference type="Gene3D" id="3.40.1410.10">
    <property type="entry name" value="Chorismate lyase-like"/>
    <property type="match status" value="1"/>
</dbReference>
<dbReference type="InterPro" id="IPR050679">
    <property type="entry name" value="Bact_HTH_transcr_reg"/>
</dbReference>
<dbReference type="InterPro" id="IPR028978">
    <property type="entry name" value="Chorismate_lyase_/UTRA_dom_sf"/>
</dbReference>
<dbReference type="SUPFAM" id="SSF46785">
    <property type="entry name" value="Winged helix' DNA-binding domain"/>
    <property type="match status" value="1"/>
</dbReference>
<dbReference type="PANTHER" id="PTHR44846:SF1">
    <property type="entry name" value="MANNOSYL-D-GLYCERATE TRANSPORT_METABOLISM SYSTEM REPRESSOR MNGR-RELATED"/>
    <property type="match status" value="1"/>
</dbReference>
<evidence type="ECO:0000256" key="3">
    <source>
        <dbReference type="ARBA" id="ARBA00023163"/>
    </source>
</evidence>
<dbReference type="Proteomes" id="UP000683246">
    <property type="component" value="Chromosome"/>
</dbReference>
<keyword evidence="3" id="KW-0804">Transcription</keyword>
<dbReference type="KEGG" id="vpy:HZI73_18035"/>
<evidence type="ECO:0000256" key="2">
    <source>
        <dbReference type="ARBA" id="ARBA00023125"/>
    </source>
</evidence>
<sequence length="240" mass="27576">MQYNPSIPVYIQIKDDIIHKIREGVWKENEKIPSEVKFMEEYGAGRGTIREAIRLIIDEGYLYIKKGIGTFVAQKEVGISIEPFVSLTYFIKMRGLDIHTKVLAVEEKIMDQATSKETGIQAGTPCLFVKRIRMMKNQPIGLEIFHFVYEAHTRYQDFDFTQGISHYLFHDCQLTVSKMNMDMELVEASGEGKQLLELGDSSMMLVSNRIVYINANQDILYHLTFVCGEELSQIGLDKFV</sequence>
<dbReference type="PRINTS" id="PR00035">
    <property type="entry name" value="HTHGNTR"/>
</dbReference>
<reference evidence="5" key="1">
    <citation type="submission" date="2020-07" db="EMBL/GenBank/DDBJ databases">
        <title>Vallitalea pronyensis genome.</title>
        <authorList>
            <person name="Postec A."/>
        </authorList>
    </citation>
    <scope>NUCLEOTIDE SEQUENCE</scope>
    <source>
        <strain evidence="5">FatNI3</strain>
    </source>
</reference>
<keyword evidence="6" id="KW-1185">Reference proteome</keyword>
<dbReference type="InterPro" id="IPR000524">
    <property type="entry name" value="Tscrpt_reg_HTH_GntR"/>
</dbReference>
<proteinExistence type="predicted"/>
<evidence type="ECO:0000259" key="4">
    <source>
        <dbReference type="PROSITE" id="PS50949"/>
    </source>
</evidence>
<feature type="domain" description="HTH gntR-type" evidence="4">
    <location>
        <begin position="7"/>
        <end position="75"/>
    </location>
</feature>
<dbReference type="EMBL" id="CP058649">
    <property type="protein sequence ID" value="QUI24075.1"/>
    <property type="molecule type" value="Genomic_DNA"/>
</dbReference>
<gene>
    <name evidence="5" type="ORF">HZI73_18035</name>
</gene>
<evidence type="ECO:0000313" key="6">
    <source>
        <dbReference type="Proteomes" id="UP000683246"/>
    </source>
</evidence>
<evidence type="ECO:0000256" key="1">
    <source>
        <dbReference type="ARBA" id="ARBA00023015"/>
    </source>
</evidence>
<dbReference type="RefSeq" id="WP_212694767.1">
    <property type="nucleotide sequence ID" value="NZ_CP058649.1"/>
</dbReference>
<dbReference type="PANTHER" id="PTHR44846">
    <property type="entry name" value="MANNOSYL-D-GLYCERATE TRANSPORT/METABOLISM SYSTEM REPRESSOR MNGR-RELATED"/>
    <property type="match status" value="1"/>
</dbReference>
<dbReference type="GO" id="GO:0003677">
    <property type="term" value="F:DNA binding"/>
    <property type="evidence" value="ECO:0007669"/>
    <property type="project" value="UniProtKB-KW"/>
</dbReference>
<dbReference type="SUPFAM" id="SSF64288">
    <property type="entry name" value="Chorismate lyase-like"/>
    <property type="match status" value="1"/>
</dbReference>
<dbReference type="GO" id="GO:0003700">
    <property type="term" value="F:DNA-binding transcription factor activity"/>
    <property type="evidence" value="ECO:0007669"/>
    <property type="project" value="InterPro"/>
</dbReference>
<dbReference type="SMART" id="SM00866">
    <property type="entry name" value="UTRA"/>
    <property type="match status" value="1"/>
</dbReference>
<dbReference type="AlphaFoldDB" id="A0A8J8MLW0"/>
<dbReference type="GO" id="GO:0045892">
    <property type="term" value="P:negative regulation of DNA-templated transcription"/>
    <property type="evidence" value="ECO:0007669"/>
    <property type="project" value="TreeGrafter"/>
</dbReference>
<accession>A0A8J8MLW0</accession>
<protein>
    <submittedName>
        <fullName evidence="5">GntR family transcriptional regulator</fullName>
    </submittedName>
</protein>
<dbReference type="InterPro" id="IPR036390">
    <property type="entry name" value="WH_DNA-bd_sf"/>
</dbReference>
<dbReference type="SMART" id="SM00345">
    <property type="entry name" value="HTH_GNTR"/>
    <property type="match status" value="1"/>
</dbReference>
<dbReference type="Pfam" id="PF00392">
    <property type="entry name" value="GntR"/>
    <property type="match status" value="1"/>
</dbReference>
<dbReference type="CDD" id="cd07377">
    <property type="entry name" value="WHTH_GntR"/>
    <property type="match status" value="1"/>
</dbReference>